<dbReference type="AlphaFoldDB" id="A0A0V1MEN1"/>
<gene>
    <name evidence="1" type="ORF">T10_4555</name>
</gene>
<sequence length="61" mass="7182">MYDAFDHATTMLCCDASFHYSTLYHHNANLSTIKLNIYINKKRHWFCISCLNVSRQSLNIL</sequence>
<keyword evidence="2" id="KW-1185">Reference proteome</keyword>
<dbReference type="Proteomes" id="UP000054843">
    <property type="component" value="Unassembled WGS sequence"/>
</dbReference>
<protein>
    <submittedName>
        <fullName evidence="1">Uncharacterized protein</fullName>
    </submittedName>
</protein>
<comment type="caution">
    <text evidence="1">The sequence shown here is derived from an EMBL/GenBank/DDBJ whole genome shotgun (WGS) entry which is preliminary data.</text>
</comment>
<organism evidence="1 2">
    <name type="scientific">Trichinella papuae</name>
    <dbReference type="NCBI Taxonomy" id="268474"/>
    <lineage>
        <taxon>Eukaryota</taxon>
        <taxon>Metazoa</taxon>
        <taxon>Ecdysozoa</taxon>
        <taxon>Nematoda</taxon>
        <taxon>Enoplea</taxon>
        <taxon>Dorylaimia</taxon>
        <taxon>Trichinellida</taxon>
        <taxon>Trichinellidae</taxon>
        <taxon>Trichinella</taxon>
    </lineage>
</organism>
<evidence type="ECO:0000313" key="2">
    <source>
        <dbReference type="Proteomes" id="UP000054843"/>
    </source>
</evidence>
<reference evidence="1 2" key="1">
    <citation type="submission" date="2015-01" db="EMBL/GenBank/DDBJ databases">
        <title>Evolution of Trichinella species and genotypes.</title>
        <authorList>
            <person name="Korhonen P.K."/>
            <person name="Edoardo P."/>
            <person name="Giuseppe L.R."/>
            <person name="Gasser R.B."/>
        </authorList>
    </citation>
    <scope>NUCLEOTIDE SEQUENCE [LARGE SCALE GENOMIC DNA]</scope>
    <source>
        <strain evidence="1">ISS1980</strain>
    </source>
</reference>
<evidence type="ECO:0000313" key="1">
    <source>
        <dbReference type="EMBL" id="KRZ70031.1"/>
    </source>
</evidence>
<accession>A0A0V1MEN1</accession>
<name>A0A0V1MEN1_9BILA</name>
<dbReference type="EMBL" id="JYDO01000122">
    <property type="protein sequence ID" value="KRZ70031.1"/>
    <property type="molecule type" value="Genomic_DNA"/>
</dbReference>
<proteinExistence type="predicted"/>